<dbReference type="Pfam" id="PF01436">
    <property type="entry name" value="NHL"/>
    <property type="match status" value="2"/>
</dbReference>
<dbReference type="KEGG" id="hpse:HPF_07295"/>
<dbReference type="Gene3D" id="2.120.10.30">
    <property type="entry name" value="TolB, C-terminal domain"/>
    <property type="match status" value="3"/>
</dbReference>
<accession>A0A4P6WUG6</accession>
<dbReference type="SUPFAM" id="SSF101898">
    <property type="entry name" value="NHL repeat"/>
    <property type="match status" value="1"/>
</dbReference>
<dbReference type="PROSITE" id="PS51257">
    <property type="entry name" value="PROKAR_LIPOPROTEIN"/>
    <property type="match status" value="1"/>
</dbReference>
<keyword evidence="1" id="KW-0677">Repeat</keyword>
<evidence type="ECO:0000313" key="5">
    <source>
        <dbReference type="EMBL" id="QBM27482.1"/>
    </source>
</evidence>
<dbReference type="PANTHER" id="PTHR13833:SF71">
    <property type="entry name" value="NHL DOMAIN-CONTAINING PROTEIN"/>
    <property type="match status" value="1"/>
</dbReference>
<dbReference type="AlphaFoldDB" id="A0A4P6WUG6"/>
<evidence type="ECO:0000259" key="4">
    <source>
        <dbReference type="Pfam" id="PF18885"/>
    </source>
</evidence>
<evidence type="ECO:0000256" key="3">
    <source>
        <dbReference type="SAM" id="SignalP"/>
    </source>
</evidence>
<dbReference type="InterPro" id="IPR001258">
    <property type="entry name" value="NHL_repeat"/>
</dbReference>
<sequence precursor="true">MIRTSIVSALLACALLSACGGGQDQSLEQEARTDTASADTTTAPPPAGPPVASPEDNAAWARSAALSQADVEQGREGSNRAETLSFVAPKAVTAPAAPIYRFFNTQTGAHLLTRSITERDSTLNTMPQFRYEGPVFSAWQTTDTGLAPVYRFFNNRTGTHMFTISESERNNIVATMPWMTLEGTAYYAARTALPGTTALYRFYHLQRGFHFYTASAGERDHLIANLAGTYQYDGVGYFVNASVGSYNRALASLAGKVNTYGNVNGLGESARFGLLRGMAFDPAGNLYAVDVEQCYGMMCNPEIRKISPNGVVTSFAGSWLSQYRYSNGIGSGIAFYDLRALTIDSTGNIYIGDGRTVRSINTSTESRMIAGSLSEPGYLNGQAQSARFRGIQGIARDSLGNLYVADTDNHAIRKISTTGVVTTFAGADPSAQYKTGNADGVGTNARFNGPKQITIDSSNNLYVADYGNHLIRKISPSGVVTTLAGQSNKGVVDGVGTSARFDGPFSITIDRSTENLYVSDWNGCVVRKITPAGEVTTVVGTPYNCGVFFGALPAGLAEVGGLAIRNGRLYIASLNGIYWTNL</sequence>
<dbReference type="Pfam" id="PF18885">
    <property type="entry name" value="DUF5648"/>
    <property type="match status" value="1"/>
</dbReference>
<dbReference type="InterPro" id="IPR043708">
    <property type="entry name" value="DUF5648"/>
</dbReference>
<dbReference type="PANTHER" id="PTHR13833">
    <property type="match status" value="1"/>
</dbReference>
<name>A0A4P6WUG6_HYDPS</name>
<reference evidence="5 6" key="1">
    <citation type="submission" date="2019-03" db="EMBL/GenBank/DDBJ databases">
        <authorList>
            <person name="Sebastian G."/>
            <person name="Baumann P."/>
            <person name="Ruckert C."/>
            <person name="Kalinowski J."/>
            <person name="Nebel B."/>
            <person name="Takors R."/>
            <person name="Blombach B."/>
        </authorList>
    </citation>
    <scope>NUCLEOTIDE SEQUENCE [LARGE SCALE GENOMIC DNA]</scope>
    <source>
        <strain evidence="5 6">DSM 1084</strain>
    </source>
</reference>
<keyword evidence="6" id="KW-1185">Reference proteome</keyword>
<dbReference type="RefSeq" id="WP_133156181.1">
    <property type="nucleotide sequence ID" value="NZ_CP037867.1"/>
</dbReference>
<evidence type="ECO:0000313" key="6">
    <source>
        <dbReference type="Proteomes" id="UP000293912"/>
    </source>
</evidence>
<dbReference type="Proteomes" id="UP000293912">
    <property type="component" value="Chromosome"/>
</dbReference>
<feature type="region of interest" description="Disordered" evidence="2">
    <location>
        <begin position="26"/>
        <end position="56"/>
    </location>
</feature>
<dbReference type="InterPro" id="IPR011042">
    <property type="entry name" value="6-blade_b-propeller_TolB-like"/>
</dbReference>
<protein>
    <submittedName>
        <fullName evidence="5">NHL repeat protein</fullName>
    </submittedName>
</protein>
<feature type="chain" id="PRO_5020433569" evidence="3">
    <location>
        <begin position="21"/>
        <end position="582"/>
    </location>
</feature>
<keyword evidence="3" id="KW-0732">Signal</keyword>
<evidence type="ECO:0000256" key="1">
    <source>
        <dbReference type="ARBA" id="ARBA00022737"/>
    </source>
</evidence>
<evidence type="ECO:0000256" key="2">
    <source>
        <dbReference type="SAM" id="MobiDB-lite"/>
    </source>
</evidence>
<organism evidence="5 6">
    <name type="scientific">Hydrogenophaga pseudoflava</name>
    <name type="common">Pseudomonas carboxydoflava</name>
    <dbReference type="NCBI Taxonomy" id="47421"/>
    <lineage>
        <taxon>Bacteria</taxon>
        <taxon>Pseudomonadati</taxon>
        <taxon>Pseudomonadota</taxon>
        <taxon>Betaproteobacteria</taxon>
        <taxon>Burkholderiales</taxon>
        <taxon>Comamonadaceae</taxon>
        <taxon>Hydrogenophaga</taxon>
    </lineage>
</organism>
<gene>
    <name evidence="5" type="ORF">HPF_07295</name>
</gene>
<feature type="compositionally biased region" description="Pro residues" evidence="2">
    <location>
        <begin position="43"/>
        <end position="52"/>
    </location>
</feature>
<dbReference type="EMBL" id="CP037867">
    <property type="protein sequence ID" value="QBM27482.1"/>
    <property type="molecule type" value="Genomic_DNA"/>
</dbReference>
<feature type="domain" description="DUF5648" evidence="4">
    <location>
        <begin position="98"/>
        <end position="239"/>
    </location>
</feature>
<feature type="signal peptide" evidence="3">
    <location>
        <begin position="1"/>
        <end position="20"/>
    </location>
</feature>
<proteinExistence type="predicted"/>